<dbReference type="PANTHER" id="PTHR21716:SF62">
    <property type="entry name" value="TRANSPORT PROTEIN YDBI-RELATED"/>
    <property type="match status" value="1"/>
</dbReference>
<feature type="transmembrane region" description="Helical" evidence="7">
    <location>
        <begin position="179"/>
        <end position="198"/>
    </location>
</feature>
<protein>
    <recommendedName>
        <fullName evidence="10">Permease</fullName>
    </recommendedName>
</protein>
<comment type="similarity">
    <text evidence="2">Belongs to the autoinducer-2 exporter (AI-2E) (TC 2.A.86) family.</text>
</comment>
<dbReference type="Pfam" id="PF01594">
    <property type="entry name" value="AI-2E_transport"/>
    <property type="match status" value="1"/>
</dbReference>
<dbReference type="EMBL" id="AEWJ01000025">
    <property type="protein sequence ID" value="EGD59752.1"/>
    <property type="molecule type" value="Genomic_DNA"/>
</dbReference>
<proteinExistence type="inferred from homology"/>
<keyword evidence="9" id="KW-1185">Reference proteome</keyword>
<evidence type="ECO:0000256" key="1">
    <source>
        <dbReference type="ARBA" id="ARBA00004141"/>
    </source>
</evidence>
<evidence type="ECO:0000313" key="8">
    <source>
        <dbReference type="EMBL" id="EGD59752.1"/>
    </source>
</evidence>
<evidence type="ECO:0000256" key="4">
    <source>
        <dbReference type="ARBA" id="ARBA00022989"/>
    </source>
</evidence>
<dbReference type="GO" id="GO:0055085">
    <property type="term" value="P:transmembrane transport"/>
    <property type="evidence" value="ECO:0007669"/>
    <property type="project" value="TreeGrafter"/>
</dbReference>
<keyword evidence="5 7" id="KW-0472">Membrane</keyword>
<feature type="region of interest" description="Disordered" evidence="6">
    <location>
        <begin position="1"/>
        <end position="38"/>
    </location>
</feature>
<dbReference type="Proteomes" id="UP000004728">
    <property type="component" value="Unassembled WGS sequence"/>
</dbReference>
<dbReference type="GO" id="GO:0016020">
    <property type="term" value="C:membrane"/>
    <property type="evidence" value="ECO:0007669"/>
    <property type="project" value="UniProtKB-SubCell"/>
</dbReference>
<organism evidence="8 9">
    <name type="scientific">Novosphingobium nitrogenifigens DSM 19370</name>
    <dbReference type="NCBI Taxonomy" id="983920"/>
    <lineage>
        <taxon>Bacteria</taxon>
        <taxon>Pseudomonadati</taxon>
        <taxon>Pseudomonadota</taxon>
        <taxon>Alphaproteobacteria</taxon>
        <taxon>Sphingomonadales</taxon>
        <taxon>Sphingomonadaceae</taxon>
        <taxon>Novosphingobium</taxon>
    </lineage>
</organism>
<feature type="transmembrane region" description="Helical" evidence="7">
    <location>
        <begin position="50"/>
        <end position="79"/>
    </location>
</feature>
<evidence type="ECO:0000256" key="5">
    <source>
        <dbReference type="ARBA" id="ARBA00023136"/>
    </source>
</evidence>
<comment type="caution">
    <text evidence="8">The sequence shown here is derived from an EMBL/GenBank/DDBJ whole genome shotgun (WGS) entry which is preliminary data.</text>
</comment>
<evidence type="ECO:0000256" key="3">
    <source>
        <dbReference type="ARBA" id="ARBA00022692"/>
    </source>
</evidence>
<dbReference type="eggNOG" id="COG0628">
    <property type="taxonomic scope" value="Bacteria"/>
</dbReference>
<name>F1Z6U2_9SPHN</name>
<keyword evidence="4 7" id="KW-1133">Transmembrane helix</keyword>
<dbReference type="FunCoup" id="F1Z6U2">
    <property type="interactions" value="227"/>
</dbReference>
<dbReference type="HOGENOM" id="CLU_031275_1_0_5"/>
<dbReference type="OrthoDB" id="5761230at2"/>
<evidence type="ECO:0000256" key="7">
    <source>
        <dbReference type="SAM" id="Phobius"/>
    </source>
</evidence>
<sequence>MAGGGHMANEPGSDGMPVTGPQNPLPGSHASTTGPTDINDGAIRTEIKRAVVWIGVATLTGLAIYLAQPLLVIFGGIVFGAMIDGGQRLLRRVLPVPRILRIAIVLLGAVAFLVWLAVFAGSQLAAQAAAMPRLIATQAQKLGDIAHAHGLFVEKLDASRIAEQIAGGVGPVTQALGGLFGGFTTAFLIMILGIYFVLEPDLYRRGLAWLMPAESRDRWHDTAHLMGRALRRLLFGRLIGMTSEGIATWLLLWLWNVPMAALLGLLTGLLAFLPNIGAPISGALMILVGFSEGTHTGLYCVAVYLIVQTVDGNIVVPMVAKKTADLAPALVLGAQLIFGVLFGLLGLILADPLVAMLKIALERQAARNHTIREDDLAREREG</sequence>
<evidence type="ECO:0008006" key="10">
    <source>
        <dbReference type="Google" id="ProtNLM"/>
    </source>
</evidence>
<comment type="subcellular location">
    <subcellularLocation>
        <location evidence="1">Membrane</location>
        <topology evidence="1">Multi-pass membrane protein</topology>
    </subcellularLocation>
</comment>
<dbReference type="STRING" id="983920.Y88_2536"/>
<accession>F1Z6U2</accession>
<dbReference type="PANTHER" id="PTHR21716">
    <property type="entry name" value="TRANSMEMBRANE PROTEIN"/>
    <property type="match status" value="1"/>
</dbReference>
<dbReference type="AlphaFoldDB" id="F1Z6U2"/>
<evidence type="ECO:0000256" key="6">
    <source>
        <dbReference type="SAM" id="MobiDB-lite"/>
    </source>
</evidence>
<keyword evidence="3 7" id="KW-0812">Transmembrane</keyword>
<feature type="transmembrane region" description="Helical" evidence="7">
    <location>
        <begin position="297"/>
        <end position="320"/>
    </location>
</feature>
<feature type="transmembrane region" description="Helical" evidence="7">
    <location>
        <begin position="326"/>
        <end position="350"/>
    </location>
</feature>
<evidence type="ECO:0000256" key="2">
    <source>
        <dbReference type="ARBA" id="ARBA00009773"/>
    </source>
</evidence>
<feature type="transmembrane region" description="Helical" evidence="7">
    <location>
        <begin position="234"/>
        <end position="255"/>
    </location>
</feature>
<dbReference type="InterPro" id="IPR002549">
    <property type="entry name" value="AI-2E-like"/>
</dbReference>
<feature type="transmembrane region" description="Helical" evidence="7">
    <location>
        <begin position="261"/>
        <end position="290"/>
    </location>
</feature>
<evidence type="ECO:0000313" key="9">
    <source>
        <dbReference type="Proteomes" id="UP000004728"/>
    </source>
</evidence>
<reference evidence="8 9" key="1">
    <citation type="journal article" date="2012" name="J. Bacteriol.">
        <title>Draft Genome Sequence of Novosphingobium nitrogenifigens Y88T.</title>
        <authorList>
            <person name="Strabala T.J."/>
            <person name="Macdonald L."/>
            <person name="Liu V."/>
            <person name="Smit A.M."/>
        </authorList>
    </citation>
    <scope>NUCLEOTIDE SEQUENCE [LARGE SCALE GENOMIC DNA]</scope>
    <source>
        <strain evidence="8 9">DSM 19370</strain>
    </source>
</reference>
<feature type="transmembrane region" description="Helical" evidence="7">
    <location>
        <begin position="99"/>
        <end position="121"/>
    </location>
</feature>
<gene>
    <name evidence="8" type="ORF">Y88_2536</name>
</gene>
<dbReference type="InParanoid" id="F1Z6U2"/>